<protein>
    <submittedName>
        <fullName evidence="2">Uncharacterized protein</fullName>
    </submittedName>
</protein>
<dbReference type="EMBL" id="CM015718">
    <property type="protein sequence ID" value="KAF3691468.1"/>
    <property type="molecule type" value="Genomic_DNA"/>
</dbReference>
<evidence type="ECO:0000256" key="1">
    <source>
        <dbReference type="SAM" id="Phobius"/>
    </source>
</evidence>
<feature type="transmembrane region" description="Helical" evidence="1">
    <location>
        <begin position="22"/>
        <end position="43"/>
    </location>
</feature>
<reference evidence="3" key="2">
    <citation type="submission" date="2019-02" db="EMBL/GenBank/DDBJ databases">
        <title>Opniocepnalus argus Var Kimnra genome.</title>
        <authorList>
            <person name="Zhou C."/>
            <person name="Xiao S."/>
        </authorList>
    </citation>
    <scope>NUCLEOTIDE SEQUENCE [LARGE SCALE GENOMIC DNA]</scope>
</reference>
<keyword evidence="3" id="KW-1185">Reference proteome</keyword>
<reference evidence="2 3" key="1">
    <citation type="submission" date="2019-02" db="EMBL/GenBank/DDBJ databases">
        <title>Opniocepnalus argus genome.</title>
        <authorList>
            <person name="Zhou C."/>
            <person name="Xiao S."/>
        </authorList>
    </citation>
    <scope>NUCLEOTIDE SEQUENCE [LARGE SCALE GENOMIC DNA]</scope>
    <source>
        <strain evidence="2">OARG1902GOOAL</strain>
        <tissue evidence="2">Muscle</tissue>
    </source>
</reference>
<dbReference type="AlphaFoldDB" id="A0A6G1PNA4"/>
<dbReference type="Proteomes" id="UP000503349">
    <property type="component" value="Chromosome 7"/>
</dbReference>
<accession>A0A6G1PNA4</accession>
<organism evidence="2 3">
    <name type="scientific">Channa argus</name>
    <name type="common">Northern snakehead</name>
    <name type="synonym">Ophicephalus argus</name>
    <dbReference type="NCBI Taxonomy" id="215402"/>
    <lineage>
        <taxon>Eukaryota</taxon>
        <taxon>Metazoa</taxon>
        <taxon>Chordata</taxon>
        <taxon>Craniata</taxon>
        <taxon>Vertebrata</taxon>
        <taxon>Euteleostomi</taxon>
        <taxon>Actinopterygii</taxon>
        <taxon>Neopterygii</taxon>
        <taxon>Teleostei</taxon>
        <taxon>Neoteleostei</taxon>
        <taxon>Acanthomorphata</taxon>
        <taxon>Anabantaria</taxon>
        <taxon>Anabantiformes</taxon>
        <taxon>Channoidei</taxon>
        <taxon>Channidae</taxon>
        <taxon>Channa</taxon>
    </lineage>
</organism>
<sequence>MAEGGEGEDEIQFLRTLKLHNVVLSSPAQFCIMASIVIPPMYFVQIKPVSMSLHGELRSLDELRTVLNWQNGYNYIINTFPSSTLTLCAKLLNPPPLTLLDPTSCLFLVWFLPWLLDSPSTKPRLPHNSLLQLLDTLLMQLMFSVPVPGSADTFSVPVSGPGSANATSVPVSEPDDLKPGPAPWLTVILSIDVPMLAKLHLVLI</sequence>
<proteinExistence type="predicted"/>
<keyword evidence="1" id="KW-1133">Transmembrane helix</keyword>
<evidence type="ECO:0000313" key="2">
    <source>
        <dbReference type="EMBL" id="KAF3691468.1"/>
    </source>
</evidence>
<gene>
    <name evidence="2" type="ORF">EXN66_Car007143</name>
</gene>
<keyword evidence="1" id="KW-0472">Membrane</keyword>
<name>A0A6G1PNA4_CHAAH</name>
<keyword evidence="1" id="KW-0812">Transmembrane</keyword>
<evidence type="ECO:0000313" key="3">
    <source>
        <dbReference type="Proteomes" id="UP000503349"/>
    </source>
</evidence>